<keyword evidence="2" id="KW-1185">Reference proteome</keyword>
<dbReference type="KEGG" id="camu:CA2015_3639"/>
<sequence>MITDNHNFEGKKIPHDESYIVQNVTIHDNVWLGHGVIILGGVTIGEGEIIQASGSVVVKSIQHMKFQGAS</sequence>
<dbReference type="InterPro" id="IPR011004">
    <property type="entry name" value="Trimer_LpxA-like_sf"/>
</dbReference>
<gene>
    <name evidence="1" type="ORF">CA2015_3639</name>
</gene>
<proteinExistence type="predicted"/>
<protein>
    <submittedName>
        <fullName evidence="1">Acetyltransferase</fullName>
    </submittedName>
</protein>
<evidence type="ECO:0000313" key="2">
    <source>
        <dbReference type="Proteomes" id="UP000036520"/>
    </source>
</evidence>
<name>A0A0H4PEY1_9BACT</name>
<dbReference type="Gene3D" id="2.160.10.10">
    <property type="entry name" value="Hexapeptide repeat proteins"/>
    <property type="match status" value="1"/>
</dbReference>
<keyword evidence="1" id="KW-0808">Transferase</keyword>
<dbReference type="PANTHER" id="PTHR23416">
    <property type="entry name" value="SIALIC ACID SYNTHASE-RELATED"/>
    <property type="match status" value="1"/>
</dbReference>
<dbReference type="RefSeq" id="WP_205749782.1">
    <property type="nucleotide sequence ID" value="NZ_CP012040.1"/>
</dbReference>
<organism evidence="1 2">
    <name type="scientific">Cyclobacterium amurskyense</name>
    <dbReference type="NCBI Taxonomy" id="320787"/>
    <lineage>
        <taxon>Bacteria</taxon>
        <taxon>Pseudomonadati</taxon>
        <taxon>Bacteroidota</taxon>
        <taxon>Cytophagia</taxon>
        <taxon>Cytophagales</taxon>
        <taxon>Cyclobacteriaceae</taxon>
        <taxon>Cyclobacterium</taxon>
    </lineage>
</organism>
<dbReference type="InterPro" id="IPR051159">
    <property type="entry name" value="Hexapeptide_acetyltransf"/>
</dbReference>
<dbReference type="AlphaFoldDB" id="A0A0H4PEY1"/>
<dbReference type="EMBL" id="CP012040">
    <property type="protein sequence ID" value="AKP53016.1"/>
    <property type="molecule type" value="Genomic_DNA"/>
</dbReference>
<reference evidence="1 2" key="1">
    <citation type="submission" date="2015-07" db="EMBL/GenBank/DDBJ databases">
        <authorList>
            <person name="Kim K.M."/>
        </authorList>
    </citation>
    <scope>NUCLEOTIDE SEQUENCE [LARGE SCALE GENOMIC DNA]</scope>
    <source>
        <strain evidence="1 2">KCTC 12363</strain>
    </source>
</reference>
<accession>A0A0H4PEY1</accession>
<dbReference type="InterPro" id="IPR001451">
    <property type="entry name" value="Hexapep"/>
</dbReference>
<dbReference type="Proteomes" id="UP000036520">
    <property type="component" value="Chromosome"/>
</dbReference>
<dbReference type="SUPFAM" id="SSF51161">
    <property type="entry name" value="Trimeric LpxA-like enzymes"/>
    <property type="match status" value="1"/>
</dbReference>
<dbReference type="Pfam" id="PF00132">
    <property type="entry name" value="Hexapep"/>
    <property type="match status" value="1"/>
</dbReference>
<dbReference type="GO" id="GO:0016740">
    <property type="term" value="F:transferase activity"/>
    <property type="evidence" value="ECO:0007669"/>
    <property type="project" value="UniProtKB-KW"/>
</dbReference>
<evidence type="ECO:0000313" key="1">
    <source>
        <dbReference type="EMBL" id="AKP53016.1"/>
    </source>
</evidence>
<dbReference type="STRING" id="320787.CA2015_3639"/>